<evidence type="ECO:0000256" key="1">
    <source>
        <dbReference type="ARBA" id="ARBA00009993"/>
    </source>
</evidence>
<feature type="transmembrane region" description="Helical" evidence="4">
    <location>
        <begin position="306"/>
        <end position="326"/>
    </location>
</feature>
<dbReference type="GO" id="GO:0006511">
    <property type="term" value="P:ubiquitin-dependent protein catabolic process"/>
    <property type="evidence" value="ECO:0007669"/>
    <property type="project" value="InterPro"/>
</dbReference>
<dbReference type="InterPro" id="IPR001232">
    <property type="entry name" value="SKP1-like"/>
</dbReference>
<dbReference type="CDD" id="cd18322">
    <property type="entry name" value="BTB_POZ_SKP1"/>
    <property type="match status" value="1"/>
</dbReference>
<evidence type="ECO:0000256" key="2">
    <source>
        <dbReference type="ARBA" id="ARBA00022786"/>
    </source>
</evidence>
<evidence type="ECO:0000313" key="6">
    <source>
        <dbReference type="EMBL" id="EJK45434.1"/>
    </source>
</evidence>
<comment type="caution">
    <text evidence="6">The sequence shown here is derived from an EMBL/GenBank/DDBJ whole genome shotgun (WGS) entry which is preliminary data.</text>
</comment>
<evidence type="ECO:0000256" key="3">
    <source>
        <dbReference type="SAM" id="MobiDB-lite"/>
    </source>
</evidence>
<dbReference type="InterPro" id="IPR016073">
    <property type="entry name" value="Skp1_comp_POZ"/>
</dbReference>
<accession>K0R2K4</accession>
<dbReference type="InterPro" id="IPR011333">
    <property type="entry name" value="SKP1/BTB/POZ_sf"/>
</dbReference>
<keyword evidence="7" id="KW-1185">Reference proteome</keyword>
<keyword evidence="4" id="KW-1133">Transmembrane helix</keyword>
<dbReference type="InterPro" id="IPR016897">
    <property type="entry name" value="SKP1"/>
</dbReference>
<dbReference type="OrthoDB" id="2342932at2759"/>
<keyword evidence="4" id="KW-0812">Transmembrane</keyword>
<dbReference type="Proteomes" id="UP000266841">
    <property type="component" value="Unassembled WGS sequence"/>
</dbReference>
<reference evidence="6 7" key="1">
    <citation type="journal article" date="2012" name="Genome Biol.">
        <title>Genome and low-iron response of an oceanic diatom adapted to chronic iron limitation.</title>
        <authorList>
            <person name="Lommer M."/>
            <person name="Specht M."/>
            <person name="Roy A.S."/>
            <person name="Kraemer L."/>
            <person name="Andreson R."/>
            <person name="Gutowska M.A."/>
            <person name="Wolf J."/>
            <person name="Bergner S.V."/>
            <person name="Schilhabel M.B."/>
            <person name="Klostermeier U.C."/>
            <person name="Beiko R.G."/>
            <person name="Rosenstiel P."/>
            <person name="Hippler M."/>
            <person name="Laroche J."/>
        </authorList>
    </citation>
    <scope>NUCLEOTIDE SEQUENCE [LARGE SCALE GENOMIC DNA]</scope>
    <source>
        <strain evidence="6 7">CCMP1005</strain>
    </source>
</reference>
<dbReference type="Gene3D" id="3.30.710.10">
    <property type="entry name" value="Potassium Channel Kv1.1, Chain A"/>
    <property type="match status" value="1"/>
</dbReference>
<evidence type="ECO:0000313" key="7">
    <source>
        <dbReference type="Proteomes" id="UP000266841"/>
    </source>
</evidence>
<evidence type="ECO:0000259" key="5">
    <source>
        <dbReference type="Pfam" id="PF03931"/>
    </source>
</evidence>
<sequence length="353" mass="39624">MNVPPRHLFDSPVENAEVNPRVSTRMAAGEWHASEMSFRNKFLSRVFMRRKKRGRRQARGNLPEIQLAWDPGQRDSRGCPPYSQQATRLLVDRAPRPQFKRGGPQAAIGLKPQEHSTGHRRRPGRPEALLPEAPEAQDAQEDLVVEASESASSSVRGQRNRQRTDAKTNSPPTKPWRAAAMKVQEMSSCREEERFTVPIEVAKLSNLVVTTLGDQEDDDDDGEDAVEIPLPNVKSPVLEKVIEYCTHYKQVEPMTQITTPLKSSKIEETVQEWYAEFVKVDQRMLFELVTAANFMDIKALLDITCLAVAVLIKVGPLGMLVHYIFVTIRLKPPIAPGQNSGGNPNHIQHKAGF</sequence>
<evidence type="ECO:0000256" key="4">
    <source>
        <dbReference type="SAM" id="Phobius"/>
    </source>
</evidence>
<protein>
    <recommendedName>
        <fullName evidence="5">SKP1 component POZ domain-containing protein</fullName>
    </recommendedName>
</protein>
<dbReference type="SUPFAM" id="SSF54695">
    <property type="entry name" value="POZ domain"/>
    <property type="match status" value="1"/>
</dbReference>
<dbReference type="SMART" id="SM00512">
    <property type="entry name" value="Skp1"/>
    <property type="match status" value="1"/>
</dbReference>
<feature type="region of interest" description="Disordered" evidence="3">
    <location>
        <begin position="143"/>
        <end position="177"/>
    </location>
</feature>
<dbReference type="Pfam" id="PF03931">
    <property type="entry name" value="Skp1_POZ"/>
    <property type="match status" value="1"/>
</dbReference>
<feature type="region of interest" description="Disordered" evidence="3">
    <location>
        <begin position="51"/>
        <end position="127"/>
    </location>
</feature>
<proteinExistence type="inferred from homology"/>
<feature type="compositionally biased region" description="Low complexity" evidence="3">
    <location>
        <begin position="145"/>
        <end position="155"/>
    </location>
</feature>
<gene>
    <name evidence="6" type="ORF">THAOC_35953</name>
</gene>
<dbReference type="InterPro" id="IPR036296">
    <property type="entry name" value="SKP1-like_dim_sf"/>
</dbReference>
<dbReference type="SUPFAM" id="SSF81382">
    <property type="entry name" value="Skp1 dimerisation domain-like"/>
    <property type="match status" value="1"/>
</dbReference>
<dbReference type="eggNOG" id="KOG1724">
    <property type="taxonomic scope" value="Eukaryota"/>
</dbReference>
<name>K0R2K4_THAOC</name>
<organism evidence="6 7">
    <name type="scientific">Thalassiosira oceanica</name>
    <name type="common">Marine diatom</name>
    <dbReference type="NCBI Taxonomy" id="159749"/>
    <lineage>
        <taxon>Eukaryota</taxon>
        <taxon>Sar</taxon>
        <taxon>Stramenopiles</taxon>
        <taxon>Ochrophyta</taxon>
        <taxon>Bacillariophyta</taxon>
        <taxon>Coscinodiscophyceae</taxon>
        <taxon>Thalassiosirophycidae</taxon>
        <taxon>Thalassiosirales</taxon>
        <taxon>Thalassiosiraceae</taxon>
        <taxon>Thalassiosira</taxon>
    </lineage>
</organism>
<keyword evidence="2" id="KW-0833">Ubl conjugation pathway</keyword>
<feature type="domain" description="SKP1 component POZ" evidence="5">
    <location>
        <begin position="191"/>
        <end position="250"/>
    </location>
</feature>
<keyword evidence="4" id="KW-0472">Membrane</keyword>
<dbReference type="EMBL" id="AGNL01048519">
    <property type="protein sequence ID" value="EJK45434.1"/>
    <property type="molecule type" value="Genomic_DNA"/>
</dbReference>
<comment type="similarity">
    <text evidence="1">Belongs to the SKP1 family.</text>
</comment>
<dbReference type="PANTHER" id="PTHR11165">
    <property type="entry name" value="SKP1"/>
    <property type="match status" value="1"/>
</dbReference>
<dbReference type="AlphaFoldDB" id="K0R2K4"/>